<dbReference type="InterPro" id="IPR018228">
    <property type="entry name" value="DNase_TatD-rel_CS"/>
</dbReference>
<dbReference type="PANTHER" id="PTHR46124:SF2">
    <property type="entry name" value="D-AMINOACYL-TRNA DEACYLASE"/>
    <property type="match status" value="1"/>
</dbReference>
<dbReference type="EC" id="3.1.21.-" evidence="4"/>
<feature type="binding site" evidence="3">
    <location>
        <position position="15"/>
    </location>
    <ligand>
        <name>a divalent metal cation</name>
        <dbReference type="ChEBI" id="CHEBI:60240"/>
        <label>1</label>
    </ligand>
</feature>
<dbReference type="GO" id="GO:0046872">
    <property type="term" value="F:metal ion binding"/>
    <property type="evidence" value="ECO:0007669"/>
    <property type="project" value="UniProtKB-KW"/>
</dbReference>
<feature type="binding site" evidence="3">
    <location>
        <position position="212"/>
    </location>
    <ligand>
        <name>a divalent metal cation</name>
        <dbReference type="ChEBI" id="CHEBI:60240"/>
        <label>1</label>
    </ligand>
</feature>
<dbReference type="AlphaFoldDB" id="A0A1V4SPS0"/>
<comment type="caution">
    <text evidence="4">The sequence shown here is derived from an EMBL/GenBank/DDBJ whole genome shotgun (WGS) entry which is preliminary data.</text>
</comment>
<dbReference type="EMBL" id="MZGX01000002">
    <property type="protein sequence ID" value="OPX45834.1"/>
    <property type="molecule type" value="Genomic_DNA"/>
</dbReference>
<evidence type="ECO:0000313" key="5">
    <source>
        <dbReference type="Proteomes" id="UP000191554"/>
    </source>
</evidence>
<dbReference type="CDD" id="cd01310">
    <property type="entry name" value="TatD_DNAse"/>
    <property type="match status" value="1"/>
</dbReference>
<name>A0A1V4SPS0_RUMHU</name>
<feature type="binding site" evidence="3">
    <location>
        <position position="17"/>
    </location>
    <ligand>
        <name>a divalent metal cation</name>
        <dbReference type="ChEBI" id="CHEBI:60240"/>
        <label>1</label>
    </ligand>
</feature>
<dbReference type="STRING" id="48256.CLHUN_03070"/>
<dbReference type="PIRSF" id="PIRSF005902">
    <property type="entry name" value="DNase_TatD"/>
    <property type="match status" value="1"/>
</dbReference>
<accession>A0A1V4SPS0</accession>
<dbReference type="InterPro" id="IPR015991">
    <property type="entry name" value="TatD/YcfH-like"/>
</dbReference>
<sequence>MNKNKKGDNLIFDTHAHYDDERFDEDRDALLKQLHQDGISYILNAGASPESLDKTMELAEKYPFVYAALGIHPHEAEKMNEDIINKIRLLSQNHKVVAIGEIGLDYYYDNSPRDIQRYWFQRQIELARELKLPIIIHDRDAHEDTVNILKKTDVKQVGGIFHCFTGSAQMAMDMLKLNLYIAVGGPVTFKNARKTIEVVEAVPLEKLLVETDCPYLSPEPYRGKRNNSGYLVHVIRKIAEIKGISESEVAETTLKNAKTVFGLR</sequence>
<dbReference type="GO" id="GO:0004536">
    <property type="term" value="F:DNA nuclease activity"/>
    <property type="evidence" value="ECO:0007669"/>
    <property type="project" value="InterPro"/>
</dbReference>
<feature type="binding site" evidence="3">
    <location>
        <position position="101"/>
    </location>
    <ligand>
        <name>a divalent metal cation</name>
        <dbReference type="ChEBI" id="CHEBI:60240"/>
        <label>1</label>
    </ligand>
</feature>
<dbReference type="InterPro" id="IPR001130">
    <property type="entry name" value="TatD-like"/>
</dbReference>
<keyword evidence="1 3" id="KW-0479">Metal-binding</keyword>
<dbReference type="SUPFAM" id="SSF51556">
    <property type="entry name" value="Metallo-dependent hydrolases"/>
    <property type="match status" value="1"/>
</dbReference>
<dbReference type="PANTHER" id="PTHR46124">
    <property type="entry name" value="D-AMINOACYL-TRNA DEACYLASE"/>
    <property type="match status" value="1"/>
</dbReference>
<dbReference type="Pfam" id="PF01026">
    <property type="entry name" value="TatD_DNase"/>
    <property type="match status" value="1"/>
</dbReference>
<keyword evidence="2 4" id="KW-0378">Hydrolase</keyword>
<dbReference type="FunFam" id="3.20.20.140:FF:000005">
    <property type="entry name" value="TatD family hydrolase"/>
    <property type="match status" value="1"/>
</dbReference>
<proteinExistence type="predicted"/>
<evidence type="ECO:0000256" key="1">
    <source>
        <dbReference type="ARBA" id="ARBA00022723"/>
    </source>
</evidence>
<dbReference type="NCBIfam" id="TIGR00010">
    <property type="entry name" value="YchF/TatD family DNA exonuclease"/>
    <property type="match status" value="1"/>
</dbReference>
<gene>
    <name evidence="4" type="primary">ycfH</name>
    <name evidence="4" type="ORF">CLHUN_03070</name>
</gene>
<reference evidence="4 5" key="1">
    <citation type="submission" date="2017-03" db="EMBL/GenBank/DDBJ databases">
        <title>Genome sequence of Clostridium hungatei DSM 14427.</title>
        <authorList>
            <person name="Poehlein A."/>
            <person name="Daniel R."/>
        </authorList>
    </citation>
    <scope>NUCLEOTIDE SEQUENCE [LARGE SCALE GENOMIC DNA]</scope>
    <source>
        <strain evidence="4 5">DSM 14427</strain>
    </source>
</reference>
<evidence type="ECO:0000256" key="2">
    <source>
        <dbReference type="ARBA" id="ARBA00022801"/>
    </source>
</evidence>
<feature type="binding site" evidence="3">
    <location>
        <position position="137"/>
    </location>
    <ligand>
        <name>a divalent metal cation</name>
        <dbReference type="ChEBI" id="CHEBI:60240"/>
        <label>2</label>
    </ligand>
</feature>
<feature type="binding site" evidence="3">
    <location>
        <position position="162"/>
    </location>
    <ligand>
        <name>a divalent metal cation</name>
        <dbReference type="ChEBI" id="CHEBI:60240"/>
        <label>2</label>
    </ligand>
</feature>
<dbReference type="PROSITE" id="PS01091">
    <property type="entry name" value="TATD_3"/>
    <property type="match status" value="1"/>
</dbReference>
<evidence type="ECO:0000313" key="4">
    <source>
        <dbReference type="EMBL" id="OPX45834.1"/>
    </source>
</evidence>
<dbReference type="InterPro" id="IPR032466">
    <property type="entry name" value="Metal_Hydrolase"/>
</dbReference>
<dbReference type="Proteomes" id="UP000191554">
    <property type="component" value="Unassembled WGS sequence"/>
</dbReference>
<dbReference type="GO" id="GO:0016788">
    <property type="term" value="F:hydrolase activity, acting on ester bonds"/>
    <property type="evidence" value="ECO:0007669"/>
    <property type="project" value="InterPro"/>
</dbReference>
<keyword evidence="5" id="KW-1185">Reference proteome</keyword>
<dbReference type="PROSITE" id="PS01090">
    <property type="entry name" value="TATD_2"/>
    <property type="match status" value="1"/>
</dbReference>
<protein>
    <submittedName>
        <fullName evidence="4">Putative deoxyribonuclease YcfH</fullName>
        <ecNumber evidence="4">3.1.21.-</ecNumber>
    </submittedName>
</protein>
<evidence type="ECO:0000256" key="3">
    <source>
        <dbReference type="PIRSR" id="PIRSR005902-1"/>
    </source>
</evidence>
<dbReference type="Gene3D" id="3.20.20.140">
    <property type="entry name" value="Metal-dependent hydrolases"/>
    <property type="match status" value="1"/>
</dbReference>
<organism evidence="4 5">
    <name type="scientific">Ruminiclostridium hungatei</name>
    <name type="common">Clostridium hungatei</name>
    <dbReference type="NCBI Taxonomy" id="48256"/>
    <lineage>
        <taxon>Bacteria</taxon>
        <taxon>Bacillati</taxon>
        <taxon>Bacillota</taxon>
        <taxon>Clostridia</taxon>
        <taxon>Eubacteriales</taxon>
        <taxon>Oscillospiraceae</taxon>
        <taxon>Ruminiclostridium</taxon>
    </lineage>
</organism>